<organism evidence="1 2">
    <name type="scientific">Stylosanthes scabra</name>
    <dbReference type="NCBI Taxonomy" id="79078"/>
    <lineage>
        <taxon>Eukaryota</taxon>
        <taxon>Viridiplantae</taxon>
        <taxon>Streptophyta</taxon>
        <taxon>Embryophyta</taxon>
        <taxon>Tracheophyta</taxon>
        <taxon>Spermatophyta</taxon>
        <taxon>Magnoliopsida</taxon>
        <taxon>eudicotyledons</taxon>
        <taxon>Gunneridae</taxon>
        <taxon>Pentapetalae</taxon>
        <taxon>rosids</taxon>
        <taxon>fabids</taxon>
        <taxon>Fabales</taxon>
        <taxon>Fabaceae</taxon>
        <taxon>Papilionoideae</taxon>
        <taxon>50 kb inversion clade</taxon>
        <taxon>dalbergioids sensu lato</taxon>
        <taxon>Dalbergieae</taxon>
        <taxon>Pterocarpus clade</taxon>
        <taxon>Stylosanthes</taxon>
    </lineage>
</organism>
<feature type="non-terminal residue" evidence="1">
    <location>
        <position position="54"/>
    </location>
</feature>
<dbReference type="Proteomes" id="UP001341840">
    <property type="component" value="Unassembled WGS sequence"/>
</dbReference>
<proteinExistence type="predicted"/>
<evidence type="ECO:0000313" key="1">
    <source>
        <dbReference type="EMBL" id="MED6227407.1"/>
    </source>
</evidence>
<protein>
    <submittedName>
        <fullName evidence="1">Uncharacterized protein</fullName>
    </submittedName>
</protein>
<name>A0ABU6ZZC2_9FABA</name>
<accession>A0ABU6ZZC2</accession>
<evidence type="ECO:0000313" key="2">
    <source>
        <dbReference type="Proteomes" id="UP001341840"/>
    </source>
</evidence>
<keyword evidence="2" id="KW-1185">Reference proteome</keyword>
<sequence length="54" mass="6383">MWLDQYTAKIRIVEAGNSAKVVEDVTGHFSKMEYEWRLAELEKRVASLEQRKKN</sequence>
<gene>
    <name evidence="1" type="ORF">PIB30_113245</name>
</gene>
<comment type="caution">
    <text evidence="1">The sequence shown here is derived from an EMBL/GenBank/DDBJ whole genome shotgun (WGS) entry which is preliminary data.</text>
</comment>
<dbReference type="EMBL" id="JASCZI010280802">
    <property type="protein sequence ID" value="MED6227407.1"/>
    <property type="molecule type" value="Genomic_DNA"/>
</dbReference>
<reference evidence="1 2" key="1">
    <citation type="journal article" date="2023" name="Plants (Basel)">
        <title>Bridging the Gap: Combining Genomics and Transcriptomics Approaches to Understand Stylosanthes scabra, an Orphan Legume from the Brazilian Caatinga.</title>
        <authorList>
            <person name="Ferreira-Neto J.R.C."/>
            <person name="da Silva M.D."/>
            <person name="Binneck E."/>
            <person name="de Melo N.F."/>
            <person name="da Silva R.H."/>
            <person name="de Melo A.L.T.M."/>
            <person name="Pandolfi V."/>
            <person name="Bustamante F.O."/>
            <person name="Brasileiro-Vidal A.C."/>
            <person name="Benko-Iseppon A.M."/>
        </authorList>
    </citation>
    <scope>NUCLEOTIDE SEQUENCE [LARGE SCALE GENOMIC DNA]</scope>
    <source>
        <tissue evidence="1">Leaves</tissue>
    </source>
</reference>